<evidence type="ECO:0000313" key="2">
    <source>
        <dbReference type="Proteomes" id="UP000271624"/>
    </source>
</evidence>
<dbReference type="RefSeq" id="WP_127086090.1">
    <property type="nucleotide sequence ID" value="NZ_RSCL01000028.1"/>
</dbReference>
<organism evidence="1 2">
    <name type="scientific">Dulcicalothrix desertica PCC 7102</name>
    <dbReference type="NCBI Taxonomy" id="232991"/>
    <lineage>
        <taxon>Bacteria</taxon>
        <taxon>Bacillati</taxon>
        <taxon>Cyanobacteriota</taxon>
        <taxon>Cyanophyceae</taxon>
        <taxon>Nostocales</taxon>
        <taxon>Calotrichaceae</taxon>
        <taxon>Dulcicalothrix</taxon>
    </lineage>
</organism>
<keyword evidence="2" id="KW-1185">Reference proteome</keyword>
<evidence type="ECO:0008006" key="3">
    <source>
        <dbReference type="Google" id="ProtNLM"/>
    </source>
</evidence>
<dbReference type="OrthoDB" id="460469at2"/>
<accession>A0A3S1C1N0</accession>
<dbReference type="AlphaFoldDB" id="A0A3S1C1N0"/>
<protein>
    <recommendedName>
        <fullName evidence="3">EVE domain-containing protein</fullName>
    </recommendedName>
</protein>
<dbReference type="Proteomes" id="UP000271624">
    <property type="component" value="Unassembled WGS sequence"/>
</dbReference>
<reference evidence="1" key="2">
    <citation type="journal article" date="2019" name="Genome Biol. Evol.">
        <title>Day and night: Metabolic profiles and evolutionary relationships of six axenic non-marine cyanobacteria.</title>
        <authorList>
            <person name="Will S.E."/>
            <person name="Henke P."/>
            <person name="Boedeker C."/>
            <person name="Huang S."/>
            <person name="Brinkmann H."/>
            <person name="Rohde M."/>
            <person name="Jarek M."/>
            <person name="Friedl T."/>
            <person name="Seufert S."/>
            <person name="Schumacher M."/>
            <person name="Overmann J."/>
            <person name="Neumann-Schaal M."/>
            <person name="Petersen J."/>
        </authorList>
    </citation>
    <scope>NUCLEOTIDE SEQUENCE [LARGE SCALE GENOMIC DNA]</scope>
    <source>
        <strain evidence="1">PCC 7102</strain>
    </source>
</reference>
<proteinExistence type="predicted"/>
<comment type="caution">
    <text evidence="1">The sequence shown here is derived from an EMBL/GenBank/DDBJ whole genome shotgun (WGS) entry which is preliminary data.</text>
</comment>
<dbReference type="EMBL" id="RSCL01000028">
    <property type="protein sequence ID" value="RUS98644.1"/>
    <property type="molecule type" value="Genomic_DNA"/>
</dbReference>
<dbReference type="InterPro" id="IPR015947">
    <property type="entry name" value="PUA-like_sf"/>
</dbReference>
<gene>
    <name evidence="1" type="ORF">DSM106972_080300</name>
</gene>
<dbReference type="SUPFAM" id="SSF88697">
    <property type="entry name" value="PUA domain-like"/>
    <property type="match status" value="1"/>
</dbReference>
<evidence type="ECO:0000313" key="1">
    <source>
        <dbReference type="EMBL" id="RUS98644.1"/>
    </source>
</evidence>
<sequence length="138" mass="16263">MNQEFYNAILDFSSSIKDAIHKLDIIYWLVTRYTKEIKPSDNVLIWIAGKDAGIYATAEVIDILSFMDEHPDIDIWTMPIRAKARFYAPVKFTQKLLNNPLLKKNYNLILFYINYKLYKHHLEQTFLSLIPNGSEFKN</sequence>
<name>A0A3S1C1N0_9CYAN</name>
<reference evidence="1" key="1">
    <citation type="submission" date="2018-12" db="EMBL/GenBank/DDBJ databases">
        <authorList>
            <person name="Will S."/>
            <person name="Neumann-Schaal M."/>
            <person name="Henke P."/>
        </authorList>
    </citation>
    <scope>NUCLEOTIDE SEQUENCE</scope>
    <source>
        <strain evidence="1">PCC 7102</strain>
    </source>
</reference>